<gene>
    <name evidence="1" type="ORF">S03H2_37774</name>
</gene>
<protein>
    <submittedName>
        <fullName evidence="1">Uncharacterized protein</fullName>
    </submittedName>
</protein>
<reference evidence="1" key="1">
    <citation type="journal article" date="2014" name="Front. Microbiol.">
        <title>High frequency of phylogenetically diverse reductive dehalogenase-homologous genes in deep subseafloor sedimentary metagenomes.</title>
        <authorList>
            <person name="Kawai M."/>
            <person name="Futagami T."/>
            <person name="Toyoda A."/>
            <person name="Takaki Y."/>
            <person name="Nishi S."/>
            <person name="Hori S."/>
            <person name="Arai W."/>
            <person name="Tsubouchi T."/>
            <person name="Morono Y."/>
            <person name="Uchiyama I."/>
            <person name="Ito T."/>
            <person name="Fujiyama A."/>
            <person name="Inagaki F."/>
            <person name="Takami H."/>
        </authorList>
    </citation>
    <scope>NUCLEOTIDE SEQUENCE</scope>
    <source>
        <strain evidence="1">Expedition CK06-06</strain>
    </source>
</reference>
<sequence>ALKLNLEKYESRFGKLAEAAEPSSQAMDGQRIPRSCLTTEATSTPDLKARE</sequence>
<comment type="caution">
    <text evidence="1">The sequence shown here is derived from an EMBL/GenBank/DDBJ whole genome shotgun (WGS) entry which is preliminary data.</text>
</comment>
<name>X1HB68_9ZZZZ</name>
<dbReference type="EMBL" id="BARU01023262">
    <property type="protein sequence ID" value="GAH51089.1"/>
    <property type="molecule type" value="Genomic_DNA"/>
</dbReference>
<evidence type="ECO:0000313" key="1">
    <source>
        <dbReference type="EMBL" id="GAH51089.1"/>
    </source>
</evidence>
<dbReference type="AlphaFoldDB" id="X1HB68"/>
<feature type="non-terminal residue" evidence="1">
    <location>
        <position position="1"/>
    </location>
</feature>
<organism evidence="1">
    <name type="scientific">marine sediment metagenome</name>
    <dbReference type="NCBI Taxonomy" id="412755"/>
    <lineage>
        <taxon>unclassified sequences</taxon>
        <taxon>metagenomes</taxon>
        <taxon>ecological metagenomes</taxon>
    </lineage>
</organism>
<accession>X1HB68</accession>
<proteinExistence type="predicted"/>